<reference evidence="4" key="1">
    <citation type="submission" date="2017-01" db="EMBL/GenBank/DDBJ databases">
        <authorList>
            <person name="Wang Y."/>
            <person name="White M."/>
            <person name="Kvist S."/>
            <person name="Moncalvo J.-M."/>
        </authorList>
    </citation>
    <scope>NUCLEOTIDE SEQUENCE [LARGE SCALE GENOMIC DNA]</scope>
    <source>
        <strain evidence="4">ID-206-W2</strain>
    </source>
</reference>
<feature type="signal peptide" evidence="2">
    <location>
        <begin position="1"/>
        <end position="23"/>
    </location>
</feature>
<dbReference type="EMBL" id="LSSM01001742">
    <property type="protein sequence ID" value="OMJ24846.1"/>
    <property type="molecule type" value="Genomic_DNA"/>
</dbReference>
<keyword evidence="2" id="KW-0732">Signal</keyword>
<feature type="region of interest" description="Disordered" evidence="1">
    <location>
        <begin position="142"/>
        <end position="201"/>
    </location>
</feature>
<gene>
    <name evidence="3" type="ORF">AYI69_g4499</name>
</gene>
<evidence type="ECO:0000256" key="1">
    <source>
        <dbReference type="SAM" id="MobiDB-lite"/>
    </source>
</evidence>
<feature type="compositionally biased region" description="Basic and acidic residues" evidence="1">
    <location>
        <begin position="159"/>
        <end position="174"/>
    </location>
</feature>
<evidence type="ECO:0000313" key="3">
    <source>
        <dbReference type="EMBL" id="OMJ24846.1"/>
    </source>
</evidence>
<sequence length="389" mass="44909">MVKFASFLILGVCTLVASVPSSSENSYRSELSSNLLKSAAKPQEYVNKIYYKSSKKLKSRASNARGNLGNKKKQKLNKELITSPLENNHVYNLKRDGVIVEKLNTEYIEHGVNEFNLAPVDINKNQTNRIELHLAPINSDIDKVNIDKPNQSSTPKLMRNSDNDKGGENASSDKDEGDEEVDGKRWIGGQTEKVKDKKKKRVSGGISESKFKKYVRRAKCASNQRSGEINSSIRKYRKYFPYPVYIKKNVSQSIYTNSILNYFGNNQYGSYKENGKEITTLNYAQVPKNDGLNEFFKIKFAIEKLYGKINSEYHRISMYIIHIPDMNSNWYKESLQETEIISIFVKYYRKYLYNFNKSDKDVFDRHYFVEHTEKIFTALNKEIPDNGKC</sequence>
<feature type="chain" id="PRO_5012638969" evidence="2">
    <location>
        <begin position="24"/>
        <end position="389"/>
    </location>
</feature>
<accession>A0A1R1YDS9</accession>
<keyword evidence="4" id="KW-1185">Reference proteome</keyword>
<organism evidence="3 4">
    <name type="scientific">Smittium culicis</name>
    <dbReference type="NCBI Taxonomy" id="133412"/>
    <lineage>
        <taxon>Eukaryota</taxon>
        <taxon>Fungi</taxon>
        <taxon>Fungi incertae sedis</taxon>
        <taxon>Zoopagomycota</taxon>
        <taxon>Kickxellomycotina</taxon>
        <taxon>Harpellomycetes</taxon>
        <taxon>Harpellales</taxon>
        <taxon>Legeriomycetaceae</taxon>
        <taxon>Smittium</taxon>
    </lineage>
</organism>
<proteinExistence type="predicted"/>
<name>A0A1R1YDS9_9FUNG</name>
<comment type="caution">
    <text evidence="3">The sequence shown here is derived from an EMBL/GenBank/DDBJ whole genome shotgun (WGS) entry which is preliminary data.</text>
</comment>
<dbReference type="Proteomes" id="UP000187429">
    <property type="component" value="Unassembled WGS sequence"/>
</dbReference>
<protein>
    <submittedName>
        <fullName evidence="3">Uncharacterized protein</fullName>
    </submittedName>
</protein>
<dbReference type="AlphaFoldDB" id="A0A1R1YDS9"/>
<evidence type="ECO:0000256" key="2">
    <source>
        <dbReference type="SAM" id="SignalP"/>
    </source>
</evidence>
<evidence type="ECO:0000313" key="4">
    <source>
        <dbReference type="Proteomes" id="UP000187429"/>
    </source>
</evidence>